<dbReference type="GO" id="GO:0008270">
    <property type="term" value="F:zinc ion binding"/>
    <property type="evidence" value="ECO:0007669"/>
    <property type="project" value="UniProtKB-KW"/>
</dbReference>
<dbReference type="Proteomes" id="UP000317638">
    <property type="component" value="Unassembled WGS sequence"/>
</dbReference>
<dbReference type="InterPro" id="IPR049730">
    <property type="entry name" value="SNF2/RAD54-like_C"/>
</dbReference>
<dbReference type="Pfam" id="PF00176">
    <property type="entry name" value="SNF2-rel_dom"/>
    <property type="match status" value="1"/>
</dbReference>
<dbReference type="PROSITE" id="PS51194">
    <property type="entry name" value="HELICASE_CTER"/>
    <property type="match status" value="1"/>
</dbReference>
<dbReference type="InterPro" id="IPR038718">
    <property type="entry name" value="SNF2-like_sf"/>
</dbReference>
<dbReference type="GO" id="GO:0016787">
    <property type="term" value="F:hydrolase activity"/>
    <property type="evidence" value="ECO:0007669"/>
    <property type="project" value="UniProtKB-KW"/>
</dbReference>
<reference evidence="6 7" key="1">
    <citation type="submission" date="2019-07" db="EMBL/GenBank/DDBJ databases">
        <authorList>
            <person name="Zhou L.-Y."/>
        </authorList>
    </citation>
    <scope>NUCLEOTIDE SEQUENCE [LARGE SCALE GENOMIC DNA]</scope>
    <source>
        <strain evidence="6 7">YIM 101269</strain>
    </source>
</reference>
<dbReference type="GO" id="GO:0005524">
    <property type="term" value="F:ATP binding"/>
    <property type="evidence" value="ECO:0007669"/>
    <property type="project" value="InterPro"/>
</dbReference>
<dbReference type="OrthoDB" id="9760715at2"/>
<sequence length="1054" mass="116458">MTNFPDWVLTPTEAELTRYFGGPTLARGEAYARESRVGSVQASAKMVTAQVRGSGYHVYRTTLVTSGPRITTVCSCPVKQACKHGAALVTHARNTLRAGQTPFWQRAFDLVLTGTGALGGGVKLALQIDDDAHGPGLTPLRWGKTERWVKSGAGWYEIRHAPEFDPAQAEVFNNLAAAHPREWFTGNRLRLHDFNSDVWRVLRSAVAAGIPLLPSQERNEPGPTPRILEEAAHAAMTIGKGPEGLVASPTVLVEGEKVPVTARELVGMPTHGICLRTGDELVLGPLSRPLSDVEQSLFMAGRVTIPAKDTALFAGGYLPRLRNRFDVDVEPGVVLPEVEPPVLVLVVTFDGHRAQLEWGFRYRFGDQVHDVAVQPAPADPPVRNPEAERALVESLPAGPWRRTHHTGRSILTDAHLHGIWMIRFTTDVLPELQARDDVEVVLNEEAPEFRRADEAPTIQLDVEESRQGDWFDLEVEITVGEEKVPFAPLLSALAAGQDHIILDSGTWFPLDVPELEQLRRLVEEARVLVDHDGNTFHLRPEHAGLWQELVELGVVRQQSDAWRDVVGTLLDHTDLADEEPPAGLRATLRPYQQEGYAWLRFLWRTRLGGILADEMGLGKTIQSLAMAQAAHEAGELERPMLVVAPTSVIGTWQSEAAKFAPDLRVVAISETGKRRGHGLADAVAQADIVLTSYTLLRLEADEYTDIAWSAVLLDEAQFVKNPSAKVYQAVRKLKARVKVALTGTPLENNLMDLWSLLSITAPGLFPDPKAFTELYRKPIEAGDADALAALHRRIRPLILRRTKAAVAKELPEKQEQVVSVPLSPAHRKLYDRHLTRERQKVLGLVGDLNKNRITILRSLTLLRQLSLAPSLVDDTYPDSSAKIDALLEHLEELTAAGHRALVFSQFTGFLAIVKDRLTAAGIRFEYLDGRTRDRAQRIEDFRTGDAPVFLISLKAGGFGLTLTEADYVFILDPWWNPAAESQAIDRTHRIGQDKHVNVYRLVSADTIEEKVVALQEQKRDLFDAVVARTQDLTAPLSADDIRGLLEVDAEPASA</sequence>
<dbReference type="SUPFAM" id="SSF52540">
    <property type="entry name" value="P-loop containing nucleoside triphosphate hydrolases"/>
    <property type="match status" value="2"/>
</dbReference>
<protein>
    <submittedName>
        <fullName evidence="6">DEAD/DEAH box helicase</fullName>
    </submittedName>
</protein>
<keyword evidence="6" id="KW-0067">ATP-binding</keyword>
<dbReference type="SMART" id="SM00487">
    <property type="entry name" value="DEXDc"/>
    <property type="match status" value="1"/>
</dbReference>
<dbReference type="RefSeq" id="WP_143939114.1">
    <property type="nucleotide sequence ID" value="NZ_VKKG01000006.1"/>
</dbReference>
<dbReference type="GO" id="GO:0004386">
    <property type="term" value="F:helicase activity"/>
    <property type="evidence" value="ECO:0007669"/>
    <property type="project" value="UniProtKB-KW"/>
</dbReference>
<gene>
    <name evidence="6" type="ORF">FOJ82_14010</name>
</gene>
<evidence type="ECO:0000256" key="2">
    <source>
        <dbReference type="PROSITE-ProRule" id="PRU00325"/>
    </source>
</evidence>
<keyword evidence="2" id="KW-0479">Metal-binding</keyword>
<dbReference type="Pfam" id="PF00271">
    <property type="entry name" value="Helicase_C"/>
    <property type="match status" value="1"/>
</dbReference>
<evidence type="ECO:0000259" key="5">
    <source>
        <dbReference type="PROSITE" id="PS51194"/>
    </source>
</evidence>
<feature type="domain" description="Helicase ATP-binding" evidence="4">
    <location>
        <begin position="600"/>
        <end position="763"/>
    </location>
</feature>
<dbReference type="SMART" id="SM00490">
    <property type="entry name" value="HELICc"/>
    <property type="match status" value="1"/>
</dbReference>
<evidence type="ECO:0000256" key="1">
    <source>
        <dbReference type="ARBA" id="ARBA00022801"/>
    </source>
</evidence>
<dbReference type="InterPro" id="IPR001650">
    <property type="entry name" value="Helicase_C-like"/>
</dbReference>
<keyword evidence="6" id="KW-0547">Nucleotide-binding</keyword>
<dbReference type="EMBL" id="VKKG01000006">
    <property type="protein sequence ID" value="TRY16971.1"/>
    <property type="molecule type" value="Genomic_DNA"/>
</dbReference>
<evidence type="ECO:0000259" key="3">
    <source>
        <dbReference type="PROSITE" id="PS50966"/>
    </source>
</evidence>
<evidence type="ECO:0000313" key="6">
    <source>
        <dbReference type="EMBL" id="TRY16971.1"/>
    </source>
</evidence>
<feature type="domain" description="Helicase C-terminal" evidence="5">
    <location>
        <begin position="882"/>
        <end position="1033"/>
    </location>
</feature>
<dbReference type="InterPro" id="IPR027417">
    <property type="entry name" value="P-loop_NTPase"/>
</dbReference>
<evidence type="ECO:0000259" key="4">
    <source>
        <dbReference type="PROSITE" id="PS51192"/>
    </source>
</evidence>
<name>A0A553JWW5_9ACTN</name>
<keyword evidence="2" id="KW-0862">Zinc</keyword>
<dbReference type="InterPro" id="IPR007527">
    <property type="entry name" value="Znf_SWIM"/>
</dbReference>
<dbReference type="InterPro" id="IPR014001">
    <property type="entry name" value="Helicase_ATP-bd"/>
</dbReference>
<dbReference type="PROSITE" id="PS50966">
    <property type="entry name" value="ZF_SWIM"/>
    <property type="match status" value="1"/>
</dbReference>
<keyword evidence="1" id="KW-0378">Hydrolase</keyword>
<dbReference type="PANTHER" id="PTHR10799">
    <property type="entry name" value="SNF2/RAD54 HELICASE FAMILY"/>
    <property type="match status" value="1"/>
</dbReference>
<dbReference type="InterPro" id="IPR000330">
    <property type="entry name" value="SNF2_N"/>
</dbReference>
<organism evidence="6 7">
    <name type="scientific">Tessaracoccus rhinocerotis</name>
    <dbReference type="NCBI Taxonomy" id="1689449"/>
    <lineage>
        <taxon>Bacteria</taxon>
        <taxon>Bacillati</taxon>
        <taxon>Actinomycetota</taxon>
        <taxon>Actinomycetes</taxon>
        <taxon>Propionibacteriales</taxon>
        <taxon>Propionibacteriaceae</taxon>
        <taxon>Tessaracoccus</taxon>
    </lineage>
</organism>
<proteinExistence type="predicted"/>
<accession>A0A553JWW5</accession>
<dbReference type="PROSITE" id="PS51192">
    <property type="entry name" value="HELICASE_ATP_BIND_1"/>
    <property type="match status" value="1"/>
</dbReference>
<dbReference type="Gene3D" id="3.40.50.10810">
    <property type="entry name" value="Tandem AAA-ATPase domain"/>
    <property type="match status" value="1"/>
</dbReference>
<dbReference type="InterPro" id="IPR013663">
    <property type="entry name" value="Helicase_SWF/SNF/SWI_bac"/>
</dbReference>
<evidence type="ECO:0000313" key="7">
    <source>
        <dbReference type="Proteomes" id="UP000317638"/>
    </source>
</evidence>
<feature type="domain" description="SWIM-type" evidence="3">
    <location>
        <begin position="59"/>
        <end position="93"/>
    </location>
</feature>
<dbReference type="Pfam" id="PF08455">
    <property type="entry name" value="SNF2_assoc"/>
    <property type="match status" value="1"/>
</dbReference>
<keyword evidence="6" id="KW-0347">Helicase</keyword>
<comment type="caution">
    <text evidence="6">The sequence shown here is derived from an EMBL/GenBank/DDBJ whole genome shotgun (WGS) entry which is preliminary data.</text>
</comment>
<dbReference type="Gene3D" id="3.40.50.300">
    <property type="entry name" value="P-loop containing nucleotide triphosphate hydrolases"/>
    <property type="match status" value="1"/>
</dbReference>
<dbReference type="AlphaFoldDB" id="A0A553JWW5"/>
<keyword evidence="7" id="KW-1185">Reference proteome</keyword>
<dbReference type="CDD" id="cd18793">
    <property type="entry name" value="SF2_C_SNF"/>
    <property type="match status" value="1"/>
</dbReference>
<keyword evidence="2" id="KW-0863">Zinc-finger</keyword>